<keyword evidence="1" id="KW-0805">Transcription regulation</keyword>
<sequence length="187" mass="19241">MTTAKPLRADAQRNRARLLEAAEAVFAGSGAGASTEEVARVAGVGIGTVFRHFPTKEALLEAVYVGRLERFAAEAEELTSSVDPVAALLGFFTRTVQQAATKNALAEALSAAGVSTEHANSTAGTALRTALTTLLDRAQRAGGVRSDIGIGDLVGLMIGASHAVSGKDDAARDRIIAVVVDGLSARR</sequence>
<organism evidence="6 7">
    <name type="scientific">Allocatelliglobosispora scoriae</name>
    <dbReference type="NCBI Taxonomy" id="643052"/>
    <lineage>
        <taxon>Bacteria</taxon>
        <taxon>Bacillati</taxon>
        <taxon>Actinomycetota</taxon>
        <taxon>Actinomycetes</taxon>
        <taxon>Micromonosporales</taxon>
        <taxon>Micromonosporaceae</taxon>
        <taxon>Allocatelliglobosispora</taxon>
    </lineage>
</organism>
<reference evidence="6 7" key="1">
    <citation type="submission" date="2020-08" db="EMBL/GenBank/DDBJ databases">
        <title>Sequencing the genomes of 1000 actinobacteria strains.</title>
        <authorList>
            <person name="Klenk H.-P."/>
        </authorList>
    </citation>
    <scope>NUCLEOTIDE SEQUENCE [LARGE SCALE GENOMIC DNA]</scope>
    <source>
        <strain evidence="6 7">DSM 45362</strain>
    </source>
</reference>
<dbReference type="EMBL" id="JACHMN010000003">
    <property type="protein sequence ID" value="MBB5873572.1"/>
    <property type="molecule type" value="Genomic_DNA"/>
</dbReference>
<protein>
    <submittedName>
        <fullName evidence="6">AcrR family transcriptional regulator</fullName>
    </submittedName>
</protein>
<dbReference type="PROSITE" id="PS50977">
    <property type="entry name" value="HTH_TETR_2"/>
    <property type="match status" value="1"/>
</dbReference>
<dbReference type="Proteomes" id="UP000587527">
    <property type="component" value="Unassembled WGS sequence"/>
</dbReference>
<evidence type="ECO:0000313" key="6">
    <source>
        <dbReference type="EMBL" id="MBB5873572.1"/>
    </source>
</evidence>
<keyword evidence="3" id="KW-0804">Transcription</keyword>
<evidence type="ECO:0000256" key="4">
    <source>
        <dbReference type="PROSITE-ProRule" id="PRU00335"/>
    </source>
</evidence>
<dbReference type="InterPro" id="IPR050109">
    <property type="entry name" value="HTH-type_TetR-like_transc_reg"/>
</dbReference>
<dbReference type="InterPro" id="IPR036271">
    <property type="entry name" value="Tet_transcr_reg_TetR-rel_C_sf"/>
</dbReference>
<keyword evidence="2 4" id="KW-0238">DNA-binding</keyword>
<dbReference type="InterPro" id="IPR001647">
    <property type="entry name" value="HTH_TetR"/>
</dbReference>
<evidence type="ECO:0000256" key="3">
    <source>
        <dbReference type="ARBA" id="ARBA00023163"/>
    </source>
</evidence>
<name>A0A841C3E3_9ACTN</name>
<dbReference type="SUPFAM" id="SSF46689">
    <property type="entry name" value="Homeodomain-like"/>
    <property type="match status" value="1"/>
</dbReference>
<evidence type="ECO:0000256" key="1">
    <source>
        <dbReference type="ARBA" id="ARBA00023015"/>
    </source>
</evidence>
<proteinExistence type="predicted"/>
<dbReference type="PANTHER" id="PTHR30055:SF234">
    <property type="entry name" value="HTH-TYPE TRANSCRIPTIONAL REGULATOR BETI"/>
    <property type="match status" value="1"/>
</dbReference>
<dbReference type="GO" id="GO:0000976">
    <property type="term" value="F:transcription cis-regulatory region binding"/>
    <property type="evidence" value="ECO:0007669"/>
    <property type="project" value="TreeGrafter"/>
</dbReference>
<dbReference type="GO" id="GO:0003700">
    <property type="term" value="F:DNA-binding transcription factor activity"/>
    <property type="evidence" value="ECO:0007669"/>
    <property type="project" value="TreeGrafter"/>
</dbReference>
<dbReference type="Pfam" id="PF21597">
    <property type="entry name" value="TetR_C_43"/>
    <property type="match status" value="1"/>
</dbReference>
<dbReference type="Gene3D" id="1.10.357.10">
    <property type="entry name" value="Tetracycline Repressor, domain 2"/>
    <property type="match status" value="1"/>
</dbReference>
<dbReference type="InterPro" id="IPR009057">
    <property type="entry name" value="Homeodomain-like_sf"/>
</dbReference>
<keyword evidence="7" id="KW-1185">Reference proteome</keyword>
<accession>A0A841C3E3</accession>
<evidence type="ECO:0000259" key="5">
    <source>
        <dbReference type="PROSITE" id="PS50977"/>
    </source>
</evidence>
<dbReference type="SUPFAM" id="SSF48498">
    <property type="entry name" value="Tetracyclin repressor-like, C-terminal domain"/>
    <property type="match status" value="1"/>
</dbReference>
<evidence type="ECO:0000313" key="7">
    <source>
        <dbReference type="Proteomes" id="UP000587527"/>
    </source>
</evidence>
<dbReference type="PANTHER" id="PTHR30055">
    <property type="entry name" value="HTH-TYPE TRANSCRIPTIONAL REGULATOR RUTR"/>
    <property type="match status" value="1"/>
</dbReference>
<gene>
    <name evidence="6" type="ORF">F4553_007006</name>
</gene>
<dbReference type="RefSeq" id="WP_184844954.1">
    <property type="nucleotide sequence ID" value="NZ_JACHMN010000003.1"/>
</dbReference>
<dbReference type="PRINTS" id="PR00455">
    <property type="entry name" value="HTHTETR"/>
</dbReference>
<evidence type="ECO:0000256" key="2">
    <source>
        <dbReference type="ARBA" id="ARBA00023125"/>
    </source>
</evidence>
<dbReference type="Pfam" id="PF00440">
    <property type="entry name" value="TetR_N"/>
    <property type="match status" value="1"/>
</dbReference>
<dbReference type="AlphaFoldDB" id="A0A841C3E3"/>
<feature type="domain" description="HTH tetR-type" evidence="5">
    <location>
        <begin position="12"/>
        <end position="71"/>
    </location>
</feature>
<comment type="caution">
    <text evidence="6">The sequence shown here is derived from an EMBL/GenBank/DDBJ whole genome shotgun (WGS) entry which is preliminary data.</text>
</comment>
<feature type="DNA-binding region" description="H-T-H motif" evidence="4">
    <location>
        <begin position="34"/>
        <end position="53"/>
    </location>
</feature>
<dbReference type="InterPro" id="IPR049445">
    <property type="entry name" value="TetR_SbtR-like_C"/>
</dbReference>